<dbReference type="GO" id="GO:0005524">
    <property type="term" value="F:ATP binding"/>
    <property type="evidence" value="ECO:0007669"/>
    <property type="project" value="UniProtKB-UniRule"/>
</dbReference>
<comment type="similarity">
    <text evidence="1 8">Belongs to the PDK/BCKDK protein kinase family.</text>
</comment>
<keyword evidence="4 8" id="KW-0547">Nucleotide-binding</keyword>
<dbReference type="Proteomes" id="UP000077521">
    <property type="component" value="Unassembled WGS sequence"/>
</dbReference>
<keyword evidence="2" id="KW-0597">Phosphoprotein</keyword>
<evidence type="ECO:0000256" key="8">
    <source>
        <dbReference type="RuleBase" id="RU366032"/>
    </source>
</evidence>
<dbReference type="InterPro" id="IPR036890">
    <property type="entry name" value="HATPase_C_sf"/>
</dbReference>
<reference evidence="11" key="1">
    <citation type="submission" date="2016-04" db="EMBL/GenBank/DDBJ databases">
        <authorList>
            <person name="Nguyen H.D."/>
            <person name="Samba Siva P."/>
            <person name="Cullis J."/>
            <person name="Levesque C.A."/>
            <person name="Hambleton S."/>
        </authorList>
    </citation>
    <scope>NUCLEOTIDE SEQUENCE</scope>
    <source>
        <strain evidence="11">DAOMC 236416</strain>
    </source>
</reference>
<dbReference type="InterPro" id="IPR018955">
    <property type="entry name" value="BCDHK/PDK_N"/>
</dbReference>
<comment type="caution">
    <text evidence="11">The sequence shown here is derived from an EMBL/GenBank/DDBJ whole genome shotgun (WGS) entry which is preliminary data.</text>
</comment>
<evidence type="ECO:0000256" key="1">
    <source>
        <dbReference type="ARBA" id="ARBA00006155"/>
    </source>
</evidence>
<evidence type="ECO:0000256" key="7">
    <source>
        <dbReference type="ARBA" id="ARBA00023128"/>
    </source>
</evidence>
<dbReference type="InterPro" id="IPR039028">
    <property type="entry name" value="BCKD/PDK"/>
</dbReference>
<dbReference type="SUPFAM" id="SSF55874">
    <property type="entry name" value="ATPase domain of HSP90 chaperone/DNA topoisomerase II/histidine kinase"/>
    <property type="match status" value="1"/>
</dbReference>
<dbReference type="GO" id="GO:0004740">
    <property type="term" value="F:pyruvate dehydrogenase (acetyl-transferring) kinase activity"/>
    <property type="evidence" value="ECO:0007669"/>
    <property type="project" value="TreeGrafter"/>
</dbReference>
<feature type="compositionally biased region" description="Basic and acidic residues" evidence="9">
    <location>
        <begin position="42"/>
        <end position="52"/>
    </location>
</feature>
<proteinExistence type="inferred from homology"/>
<dbReference type="InterPro" id="IPR003594">
    <property type="entry name" value="HATPase_dom"/>
</dbReference>
<accession>A0A177TFN4</accession>
<dbReference type="SUPFAM" id="SSF69012">
    <property type="entry name" value="alpha-ketoacid dehydrogenase kinase, N-terminal domain"/>
    <property type="match status" value="1"/>
</dbReference>
<dbReference type="AlphaFoldDB" id="A0A177TFN4"/>
<dbReference type="Pfam" id="PF02518">
    <property type="entry name" value="HATPase_c"/>
    <property type="match status" value="1"/>
</dbReference>
<keyword evidence="5 8" id="KW-0418">Kinase</keyword>
<dbReference type="EMBL" id="LWDF02000282">
    <property type="protein sequence ID" value="KAE8250821.1"/>
    <property type="molecule type" value="Genomic_DNA"/>
</dbReference>
<evidence type="ECO:0000256" key="5">
    <source>
        <dbReference type="ARBA" id="ARBA00022777"/>
    </source>
</evidence>
<dbReference type="EC" id="2.7.11.-" evidence="8"/>
<evidence type="ECO:0000313" key="11">
    <source>
        <dbReference type="EMBL" id="KAE8250821.1"/>
    </source>
</evidence>
<feature type="region of interest" description="Disordered" evidence="9">
    <location>
        <begin position="349"/>
        <end position="370"/>
    </location>
</feature>
<comment type="subcellular location">
    <subcellularLocation>
        <location evidence="8">Mitochondrion matrix</location>
    </subcellularLocation>
</comment>
<evidence type="ECO:0000256" key="2">
    <source>
        <dbReference type="ARBA" id="ARBA00022553"/>
    </source>
</evidence>
<feature type="compositionally biased region" description="Polar residues" evidence="9">
    <location>
        <begin position="28"/>
        <end position="40"/>
    </location>
</feature>
<dbReference type="GO" id="GO:0005759">
    <property type="term" value="C:mitochondrial matrix"/>
    <property type="evidence" value="ECO:0007669"/>
    <property type="project" value="UniProtKB-SubCell"/>
</dbReference>
<keyword evidence="6 8" id="KW-0067">ATP-binding</keyword>
<evidence type="ECO:0000256" key="3">
    <source>
        <dbReference type="ARBA" id="ARBA00022679"/>
    </source>
</evidence>
<dbReference type="Pfam" id="PF10436">
    <property type="entry name" value="BCDHK_Adom3"/>
    <property type="match status" value="1"/>
</dbReference>
<keyword evidence="7 8" id="KW-0496">Mitochondrion</keyword>
<keyword evidence="12" id="KW-1185">Reference proteome</keyword>
<feature type="domain" description="Histidine kinase/HSP90-like ATPase" evidence="10">
    <location>
        <begin position="322"/>
        <end position="541"/>
    </location>
</feature>
<feature type="region of interest" description="Disordered" evidence="9">
    <location>
        <begin position="19"/>
        <end position="72"/>
    </location>
</feature>
<keyword evidence="3 8" id="KW-0808">Transferase</keyword>
<sequence>MNTSRQTRVLAVAVANAAHSAGAGPGQTAASLTRRTFASSSRRHDEQEDDLKGRRRRRSRTEHSPASSYLFPTPSAVSTFGADPDLLQQFLRRRPTSITIAQLLALSPPASQQSTPTLQQLLHSARFTSTELPIRLSHRVADFRALPFIVASNPYISRIAQLYAQGFATLAAFSDPVTGQSRIKSVEDNERFAVVLEKLIDDAAQNVPTLARGFLECEKYMSKADIAAFLDAAIHSRIAIRLIGEQHLALTAAAKVSRSAAAVAISPRSAASSSSVGVIDTELNPARIVRMCASYVHDLCEGTLGAAPALIIEGNEDSTYAGCGQHLEYIVTELLKNSYRATTERWLSLQTHRKHRDQRSSSSSSNRGAYGRIANVLEREGPIADVVAQAQRQPENSTDETEAPPPVKVTIAKSPHHLSLRIRDRGGGISPRNLPHVFSYAFSTAGKAEEEDEEDKAGDSGPYGMQSMGGMGGEDLAMLNGGGGSSLGQGALTSNLGTLSGLGYGLAMARIYSTWAPGGALDLVSLYGHGCDAYVKLPANLVEVT</sequence>
<feature type="region of interest" description="Disordered" evidence="9">
    <location>
        <begin position="445"/>
        <end position="476"/>
    </location>
</feature>
<organism evidence="11 12">
    <name type="scientific">Tilletia indica</name>
    <dbReference type="NCBI Taxonomy" id="43049"/>
    <lineage>
        <taxon>Eukaryota</taxon>
        <taxon>Fungi</taxon>
        <taxon>Dikarya</taxon>
        <taxon>Basidiomycota</taxon>
        <taxon>Ustilaginomycotina</taxon>
        <taxon>Exobasidiomycetes</taxon>
        <taxon>Tilletiales</taxon>
        <taxon>Tilletiaceae</taxon>
        <taxon>Tilletia</taxon>
    </lineage>
</organism>
<reference evidence="11" key="2">
    <citation type="journal article" date="2019" name="IMA Fungus">
        <title>Genome sequencing and comparison of five Tilletia species to identify candidate genes for the detection of regulated species infecting wheat.</title>
        <authorList>
            <person name="Nguyen H.D.T."/>
            <person name="Sultana T."/>
            <person name="Kesanakurti P."/>
            <person name="Hambleton S."/>
        </authorList>
    </citation>
    <scope>NUCLEOTIDE SEQUENCE</scope>
    <source>
        <strain evidence="11">DAOMC 236416</strain>
    </source>
</reference>
<evidence type="ECO:0000313" key="12">
    <source>
        <dbReference type="Proteomes" id="UP000077521"/>
    </source>
</evidence>
<dbReference type="PANTHER" id="PTHR11947">
    <property type="entry name" value="PYRUVATE DEHYDROGENASE KINASE"/>
    <property type="match status" value="1"/>
</dbReference>
<evidence type="ECO:0000259" key="10">
    <source>
        <dbReference type="SMART" id="SM00387"/>
    </source>
</evidence>
<dbReference type="PANTHER" id="PTHR11947:SF20">
    <property type="entry name" value="[3-METHYL-2-OXOBUTANOATE DEHYDROGENASE [LIPOAMIDE]] KINASE, MITOCHONDRIAL"/>
    <property type="match status" value="1"/>
</dbReference>
<dbReference type="Gene3D" id="1.20.140.20">
    <property type="entry name" value="Alpha-ketoacid/pyruvate dehydrogenase kinase, N-terminal domain"/>
    <property type="match status" value="1"/>
</dbReference>
<evidence type="ECO:0000256" key="9">
    <source>
        <dbReference type="SAM" id="MobiDB-lite"/>
    </source>
</evidence>
<dbReference type="InterPro" id="IPR036784">
    <property type="entry name" value="AK/P_DHK_N_sf"/>
</dbReference>
<dbReference type="Gene3D" id="3.30.565.10">
    <property type="entry name" value="Histidine kinase-like ATPase, C-terminal domain"/>
    <property type="match status" value="1"/>
</dbReference>
<protein>
    <recommendedName>
        <fullName evidence="8">Protein-serine/threonine kinase</fullName>
        <ecNumber evidence="8">2.7.11.-</ecNumber>
    </recommendedName>
</protein>
<dbReference type="GO" id="GO:0010906">
    <property type="term" value="P:regulation of glucose metabolic process"/>
    <property type="evidence" value="ECO:0007669"/>
    <property type="project" value="TreeGrafter"/>
</dbReference>
<name>A0A177TFN4_9BASI</name>
<gene>
    <name evidence="11" type="ORF">A4X13_0g4353</name>
</gene>
<evidence type="ECO:0000256" key="4">
    <source>
        <dbReference type="ARBA" id="ARBA00022741"/>
    </source>
</evidence>
<dbReference type="SMART" id="SM00387">
    <property type="entry name" value="HATPase_c"/>
    <property type="match status" value="1"/>
</dbReference>
<evidence type="ECO:0000256" key="6">
    <source>
        <dbReference type="ARBA" id="ARBA00022840"/>
    </source>
</evidence>